<accession>A0A8H3LFA0</accession>
<evidence type="ECO:0000313" key="2">
    <source>
        <dbReference type="Proteomes" id="UP000615446"/>
    </source>
</evidence>
<dbReference type="AlphaFoldDB" id="A0A8H3LFA0"/>
<comment type="caution">
    <text evidence="1">The sequence shown here is derived from an EMBL/GenBank/DDBJ whole genome shotgun (WGS) entry which is preliminary data.</text>
</comment>
<sequence>MRKCVDFHFVIYVCKNLSTRSTLRNLQGTMARNIWVLFRIDGSFSKSTSGILSISSRRCSSEAVEI</sequence>
<name>A0A8H3LFA0_9GLOM</name>
<reference evidence="1" key="1">
    <citation type="submission" date="2019-10" db="EMBL/GenBank/DDBJ databases">
        <title>Conservation and host-specific expression of non-tandemly repeated heterogenous ribosome RNA gene in arbuscular mycorrhizal fungi.</title>
        <authorList>
            <person name="Maeda T."/>
            <person name="Kobayashi Y."/>
            <person name="Nakagawa T."/>
            <person name="Ezawa T."/>
            <person name="Yamaguchi K."/>
            <person name="Bino T."/>
            <person name="Nishimoto Y."/>
            <person name="Shigenobu S."/>
            <person name="Kawaguchi M."/>
        </authorList>
    </citation>
    <scope>NUCLEOTIDE SEQUENCE</scope>
    <source>
        <strain evidence="1">HR1</strain>
    </source>
</reference>
<protein>
    <submittedName>
        <fullName evidence="1">Uncharacterized protein</fullName>
    </submittedName>
</protein>
<dbReference type="Proteomes" id="UP000615446">
    <property type="component" value="Unassembled WGS sequence"/>
</dbReference>
<gene>
    <name evidence="1" type="ORF">RCL2_001191900</name>
</gene>
<proteinExistence type="predicted"/>
<evidence type="ECO:0000313" key="1">
    <source>
        <dbReference type="EMBL" id="GES84827.1"/>
    </source>
</evidence>
<organism evidence="1 2">
    <name type="scientific">Rhizophagus clarus</name>
    <dbReference type="NCBI Taxonomy" id="94130"/>
    <lineage>
        <taxon>Eukaryota</taxon>
        <taxon>Fungi</taxon>
        <taxon>Fungi incertae sedis</taxon>
        <taxon>Mucoromycota</taxon>
        <taxon>Glomeromycotina</taxon>
        <taxon>Glomeromycetes</taxon>
        <taxon>Glomerales</taxon>
        <taxon>Glomeraceae</taxon>
        <taxon>Rhizophagus</taxon>
    </lineage>
</organism>
<dbReference type="EMBL" id="BLAL01000086">
    <property type="protein sequence ID" value="GES84827.1"/>
    <property type="molecule type" value="Genomic_DNA"/>
</dbReference>